<dbReference type="InterPro" id="IPR028347">
    <property type="entry name" value="START_dom_prot"/>
</dbReference>
<accession>A0A6S6SSB4</accession>
<dbReference type="GO" id="GO:0008289">
    <property type="term" value="F:lipid binding"/>
    <property type="evidence" value="ECO:0007669"/>
    <property type="project" value="InterPro"/>
</dbReference>
<feature type="domain" description="START" evidence="1">
    <location>
        <begin position="19"/>
        <end position="203"/>
    </location>
</feature>
<evidence type="ECO:0000259" key="1">
    <source>
        <dbReference type="PROSITE" id="PS50848"/>
    </source>
</evidence>
<evidence type="ECO:0000313" key="2">
    <source>
        <dbReference type="EMBL" id="CAA6808631.1"/>
    </source>
</evidence>
<dbReference type="Gene3D" id="3.30.530.20">
    <property type="match status" value="1"/>
</dbReference>
<dbReference type="Pfam" id="PF01852">
    <property type="entry name" value="START"/>
    <property type="match status" value="1"/>
</dbReference>
<dbReference type="InterPro" id="IPR002913">
    <property type="entry name" value="START_lipid-bd_dom"/>
</dbReference>
<dbReference type="PROSITE" id="PS50848">
    <property type="entry name" value="START"/>
    <property type="match status" value="1"/>
</dbReference>
<dbReference type="GO" id="GO:0005737">
    <property type="term" value="C:cytoplasm"/>
    <property type="evidence" value="ECO:0007669"/>
    <property type="project" value="UniProtKB-ARBA"/>
</dbReference>
<gene>
    <name evidence="2" type="ORF">HELGO_WM35434</name>
</gene>
<dbReference type="InterPro" id="IPR051213">
    <property type="entry name" value="START_lipid_transfer"/>
</dbReference>
<dbReference type="PANTHER" id="PTHR19308">
    <property type="entry name" value="PHOSPHATIDYLCHOLINE TRANSFER PROTEIN"/>
    <property type="match status" value="1"/>
</dbReference>
<dbReference type="EMBL" id="CACVAQ010000144">
    <property type="protein sequence ID" value="CAA6808631.1"/>
    <property type="molecule type" value="Genomic_DNA"/>
</dbReference>
<organism evidence="2">
    <name type="scientific">uncultured Aureispira sp</name>
    <dbReference type="NCBI Taxonomy" id="1331704"/>
    <lineage>
        <taxon>Bacteria</taxon>
        <taxon>Pseudomonadati</taxon>
        <taxon>Bacteroidota</taxon>
        <taxon>Saprospiria</taxon>
        <taxon>Saprospirales</taxon>
        <taxon>Saprospiraceae</taxon>
        <taxon>Aureispira</taxon>
        <taxon>environmental samples</taxon>
    </lineage>
</organism>
<sequence>MKLQHFVLIIILWSIALVSKGQNWDLAKDKNGVKVYTRKVDGWGIKEYKVTMNIKTSPSKIIAALKDVPGRYKWAYNSIEIREIERPNREEVAIYNKVDAPWPVADRDNITRFKFSYPSATLTRVDMTVIKSHAKAPVYEGIVRIERLKGHWLIRDKGNGWTEITQQCVAEPGGSLPDWLANSAVVDNPYNSMYNLKQYIENN</sequence>
<dbReference type="InterPro" id="IPR023393">
    <property type="entry name" value="START-like_dom_sf"/>
</dbReference>
<dbReference type="AlphaFoldDB" id="A0A6S6SSB4"/>
<dbReference type="PANTHER" id="PTHR19308:SF14">
    <property type="entry name" value="START DOMAIN-CONTAINING PROTEIN"/>
    <property type="match status" value="1"/>
</dbReference>
<protein>
    <submittedName>
        <fullName evidence="2">Lipid-binding START domain-containing protein</fullName>
    </submittedName>
</protein>
<reference evidence="2" key="1">
    <citation type="submission" date="2020-01" db="EMBL/GenBank/DDBJ databases">
        <authorList>
            <person name="Meier V. D."/>
            <person name="Meier V D."/>
        </authorList>
    </citation>
    <scope>NUCLEOTIDE SEQUENCE</scope>
    <source>
        <strain evidence="2">HLG_WM_MAG_10</strain>
    </source>
</reference>
<name>A0A6S6SSB4_9BACT</name>
<proteinExistence type="predicted"/>
<dbReference type="PIRSF" id="PIRSF039033">
    <property type="entry name" value="START_dom"/>
    <property type="match status" value="1"/>
</dbReference>
<dbReference type="SUPFAM" id="SSF55961">
    <property type="entry name" value="Bet v1-like"/>
    <property type="match status" value="1"/>
</dbReference>